<evidence type="ECO:0000313" key="2">
    <source>
        <dbReference type="EMBL" id="PTW60683.1"/>
    </source>
</evidence>
<dbReference type="Proteomes" id="UP000244081">
    <property type="component" value="Unassembled WGS sequence"/>
</dbReference>
<comment type="caution">
    <text evidence="2">The sequence shown here is derived from an EMBL/GenBank/DDBJ whole genome shotgun (WGS) entry which is preliminary data.</text>
</comment>
<feature type="signal peptide" evidence="1">
    <location>
        <begin position="1"/>
        <end position="23"/>
    </location>
</feature>
<name>A0A2T5VAA7_9HYPH</name>
<dbReference type="AlphaFoldDB" id="A0A2T5VAA7"/>
<sequence length="142" mass="15765">MHRRQFLAAASLPLLLAALPARAASDLLRIRDLYNKDLSFSPYAKAHEGRTVAVRGYMAPPLKAQAKFFVLTSRPMAVCPFCESEAEWPDDILVVYTDDIIDVVPFNVPIEVEGGLELGTYTDTQIGFVSRVRITSGSFEKM</sequence>
<reference evidence="2 3" key="1">
    <citation type="submission" date="2018-04" db="EMBL/GenBank/DDBJ databases">
        <title>Genomic Encyclopedia of Archaeal and Bacterial Type Strains, Phase II (KMG-II): from individual species to whole genera.</title>
        <authorList>
            <person name="Goeker M."/>
        </authorList>
    </citation>
    <scope>NUCLEOTIDE SEQUENCE [LARGE SCALE GENOMIC DNA]</scope>
    <source>
        <strain evidence="2 3">DSM 23382</strain>
    </source>
</reference>
<dbReference type="RefSeq" id="WP_107990269.1">
    <property type="nucleotide sequence ID" value="NZ_QAYG01000004.1"/>
</dbReference>
<feature type="chain" id="PRO_5015607155" description="Secreted protein" evidence="1">
    <location>
        <begin position="24"/>
        <end position="142"/>
    </location>
</feature>
<evidence type="ECO:0000313" key="3">
    <source>
        <dbReference type="Proteomes" id="UP000244081"/>
    </source>
</evidence>
<evidence type="ECO:0000256" key="1">
    <source>
        <dbReference type="SAM" id="SignalP"/>
    </source>
</evidence>
<gene>
    <name evidence="2" type="ORF">C8N35_104311</name>
</gene>
<dbReference type="OrthoDB" id="2583024at2"/>
<dbReference type="EMBL" id="QAYG01000004">
    <property type="protein sequence ID" value="PTW60683.1"/>
    <property type="molecule type" value="Genomic_DNA"/>
</dbReference>
<keyword evidence="3" id="KW-1185">Reference proteome</keyword>
<keyword evidence="1" id="KW-0732">Signal</keyword>
<organism evidence="2 3">
    <name type="scientific">Breoghania corrubedonensis</name>
    <dbReference type="NCBI Taxonomy" id="665038"/>
    <lineage>
        <taxon>Bacteria</taxon>
        <taxon>Pseudomonadati</taxon>
        <taxon>Pseudomonadota</taxon>
        <taxon>Alphaproteobacteria</taxon>
        <taxon>Hyphomicrobiales</taxon>
        <taxon>Stappiaceae</taxon>
        <taxon>Breoghania</taxon>
    </lineage>
</organism>
<proteinExistence type="predicted"/>
<protein>
    <recommendedName>
        <fullName evidence="4">Secreted protein</fullName>
    </recommendedName>
</protein>
<accession>A0A2T5VAA7</accession>
<evidence type="ECO:0008006" key="4">
    <source>
        <dbReference type="Google" id="ProtNLM"/>
    </source>
</evidence>